<comment type="similarity">
    <text evidence="1">Belongs to the TRAFAC class TrmE-Era-EngA-EngB-Septin-like GTPase superfamily. Era GTPase family.</text>
</comment>
<dbReference type="GO" id="GO:0000028">
    <property type="term" value="P:ribosomal small subunit assembly"/>
    <property type="evidence" value="ECO:0007669"/>
    <property type="project" value="TreeGrafter"/>
</dbReference>
<dbReference type="PANTHER" id="PTHR42698:SF1">
    <property type="entry name" value="GTPASE ERA, MITOCHONDRIAL"/>
    <property type="match status" value="1"/>
</dbReference>
<name>W6VB61_ECHGR</name>
<organism evidence="8 9">
    <name type="scientific">Echinococcus granulosus</name>
    <name type="common">Hydatid tapeworm</name>
    <dbReference type="NCBI Taxonomy" id="6210"/>
    <lineage>
        <taxon>Eukaryota</taxon>
        <taxon>Metazoa</taxon>
        <taxon>Spiralia</taxon>
        <taxon>Lophotrochozoa</taxon>
        <taxon>Platyhelminthes</taxon>
        <taxon>Cestoda</taxon>
        <taxon>Eucestoda</taxon>
        <taxon>Cyclophyllidea</taxon>
        <taxon>Taeniidae</taxon>
        <taxon>Echinococcus</taxon>
        <taxon>Echinococcus granulosus group</taxon>
    </lineage>
</organism>
<protein>
    <recommendedName>
        <fullName evidence="2">GTPase Era, mitochondrial</fullName>
    </recommendedName>
    <alternativeName>
        <fullName evidence="5">ERA-like protein 1</fullName>
    </alternativeName>
</protein>
<dbReference type="GO" id="GO:0043024">
    <property type="term" value="F:ribosomal small subunit binding"/>
    <property type="evidence" value="ECO:0007669"/>
    <property type="project" value="TreeGrafter"/>
</dbReference>
<evidence type="ECO:0000313" key="8">
    <source>
        <dbReference type="EMBL" id="EUB64004.1"/>
    </source>
</evidence>
<evidence type="ECO:0000256" key="2">
    <source>
        <dbReference type="ARBA" id="ARBA00019149"/>
    </source>
</evidence>
<evidence type="ECO:0000256" key="5">
    <source>
        <dbReference type="ARBA" id="ARBA00030975"/>
    </source>
</evidence>
<dbReference type="FunFam" id="3.40.50.300:FF:002220">
    <property type="entry name" value="GTPase Era, mitochondrial"/>
    <property type="match status" value="1"/>
</dbReference>
<dbReference type="InterPro" id="IPR009019">
    <property type="entry name" value="KH_sf_prok-type"/>
</dbReference>
<comment type="caution">
    <text evidence="8">The sequence shown here is derived from an EMBL/GenBank/DDBJ whole genome shotgun (WGS) entry which is preliminary data.</text>
</comment>
<evidence type="ECO:0000313" key="9">
    <source>
        <dbReference type="Proteomes" id="UP000019149"/>
    </source>
</evidence>
<accession>W6VB61</accession>
<dbReference type="InterPro" id="IPR005662">
    <property type="entry name" value="GTPase_Era-like"/>
</dbReference>
<dbReference type="AlphaFoldDB" id="W6VB61"/>
<evidence type="ECO:0000256" key="1">
    <source>
        <dbReference type="ARBA" id="ARBA00007921"/>
    </source>
</evidence>
<dbReference type="KEGG" id="egl:EGR_01132"/>
<dbReference type="EMBL" id="APAU02000004">
    <property type="protein sequence ID" value="EUB64004.1"/>
    <property type="molecule type" value="Genomic_DNA"/>
</dbReference>
<keyword evidence="4" id="KW-0342">GTP-binding</keyword>
<reference evidence="8 9" key="1">
    <citation type="journal article" date="2013" name="Nat. Genet.">
        <title>The genome of the hydatid tapeworm Echinococcus granulosus.</title>
        <authorList>
            <person name="Zheng H."/>
            <person name="Zhang W."/>
            <person name="Zhang L."/>
            <person name="Zhang Z."/>
            <person name="Li J."/>
            <person name="Lu G."/>
            <person name="Zhu Y."/>
            <person name="Wang Y."/>
            <person name="Huang Y."/>
            <person name="Liu J."/>
            <person name="Kang H."/>
            <person name="Chen J."/>
            <person name="Wang L."/>
            <person name="Chen A."/>
            <person name="Yu S."/>
            <person name="Gao Z."/>
            <person name="Jin L."/>
            <person name="Gu W."/>
            <person name="Wang Z."/>
            <person name="Zhao L."/>
            <person name="Shi B."/>
            <person name="Wen H."/>
            <person name="Lin R."/>
            <person name="Jones M.K."/>
            <person name="Brejova B."/>
            <person name="Vinar T."/>
            <person name="Zhao G."/>
            <person name="McManus D.P."/>
            <person name="Chen Z."/>
            <person name="Zhou Y."/>
            <person name="Wang S."/>
        </authorList>
    </citation>
    <scope>NUCLEOTIDE SEQUENCE [LARGE SCALE GENOMIC DNA]</scope>
</reference>
<dbReference type="SUPFAM" id="SSF54814">
    <property type="entry name" value="Prokaryotic type KH domain (KH-domain type II)"/>
    <property type="match status" value="1"/>
</dbReference>
<dbReference type="GeneID" id="36336847"/>
<dbReference type="Proteomes" id="UP000019149">
    <property type="component" value="Unassembled WGS sequence"/>
</dbReference>
<dbReference type="InterPro" id="IPR005225">
    <property type="entry name" value="Small_GTP-bd"/>
</dbReference>
<dbReference type="Pfam" id="PF01926">
    <property type="entry name" value="MMR_HSR1"/>
    <property type="match status" value="1"/>
</dbReference>
<dbReference type="GO" id="GO:0005759">
    <property type="term" value="C:mitochondrial matrix"/>
    <property type="evidence" value="ECO:0007669"/>
    <property type="project" value="TreeGrafter"/>
</dbReference>
<dbReference type="OMA" id="PGDWEYH"/>
<dbReference type="InterPro" id="IPR006073">
    <property type="entry name" value="GTP-bd"/>
</dbReference>
<dbReference type="CTD" id="36336847"/>
<dbReference type="NCBIfam" id="TIGR00231">
    <property type="entry name" value="small_GTP"/>
    <property type="match status" value="1"/>
</dbReference>
<dbReference type="PANTHER" id="PTHR42698">
    <property type="entry name" value="GTPASE ERA"/>
    <property type="match status" value="1"/>
</dbReference>
<dbReference type="GO" id="GO:0019843">
    <property type="term" value="F:rRNA binding"/>
    <property type="evidence" value="ECO:0007669"/>
    <property type="project" value="TreeGrafter"/>
</dbReference>
<dbReference type="SUPFAM" id="SSF52540">
    <property type="entry name" value="P-loop containing nucleoside triphosphate hydrolases"/>
    <property type="match status" value="1"/>
</dbReference>
<dbReference type="Gene3D" id="3.30.300.20">
    <property type="match status" value="1"/>
</dbReference>
<dbReference type="GO" id="GO:0005525">
    <property type="term" value="F:GTP binding"/>
    <property type="evidence" value="ECO:0007669"/>
    <property type="project" value="UniProtKB-KW"/>
</dbReference>
<sequence length="685" mass="76254">MLLQKLIRRPLQCFANQIRNLENAPSVPTMLNNAPTSHRVPRSKVEFLAKMLFMPSQSPPDSRLLKVAVVGFPNVGKSSLVNMLVNWRVCAVSGKAHTTRSKQTVVFTKDNIQLAFVDLPGLLLTTSLCRFKLERTFIRDPHAAIFDADLILVVVDASNKYARKALDPEVLKVLHFFPDKESVLVLNKVDKSQGDRTRLLETTRRLTGGLVGGRQAHRDAFENKFNERAQLAEQEGWARHHLSVEEIIFPLLPPEAHEAAQARLQHIQHLSALLSPTIQIESAPRLKAPSSPANSYLPPSSASSLPASEDPPQSHLECESPEVESSFVDEQDFILQGQSNANDVDLPHIHLTPETPEVASSSLGKLNAPSENSLHANDIEAAAVSTKRCVTDIEHQIIKDFFIDYKRASPVDVHALTTSHTSNNKKEVDFATEEERLEGMLERVRTQMMLNSASKEEVALRRQKWRELGIQLQGAKHWEGFSQVFMVSAATGEGIDKLRDYLLEQAKPDRQWVLSPSLVTDVEPSELIRMSVWAHCLDQLPKEIPYGLVVTVDECDHVRQAEGDDRVYVHVRLRCPNERTIKCVIGPRGERIRAIASAAKQELSNLFLAPTVVKLTAEAVRPTRGSMQRMRAAKDFAEVFPNFDNSGGSADASQHIGIESAQISRNQAGVNVNHGNLIRSRSVFG</sequence>
<feature type="domain" description="G" evidence="7">
    <location>
        <begin position="66"/>
        <end position="188"/>
    </location>
</feature>
<dbReference type="OrthoDB" id="8954335at2759"/>
<dbReference type="CDD" id="cd22534">
    <property type="entry name" value="KH-II_Era"/>
    <property type="match status" value="1"/>
</dbReference>
<proteinExistence type="inferred from homology"/>
<evidence type="ECO:0000256" key="6">
    <source>
        <dbReference type="SAM" id="MobiDB-lite"/>
    </source>
</evidence>
<keyword evidence="9" id="KW-1185">Reference proteome</keyword>
<gene>
    <name evidence="8" type="ORF">EGR_01132</name>
</gene>
<dbReference type="InterPro" id="IPR027417">
    <property type="entry name" value="P-loop_NTPase"/>
</dbReference>
<evidence type="ECO:0000256" key="4">
    <source>
        <dbReference type="ARBA" id="ARBA00023134"/>
    </source>
</evidence>
<dbReference type="InterPro" id="IPR015946">
    <property type="entry name" value="KH_dom-like_a/b"/>
</dbReference>
<feature type="region of interest" description="Disordered" evidence="6">
    <location>
        <begin position="284"/>
        <end position="322"/>
    </location>
</feature>
<dbReference type="PRINTS" id="PR00326">
    <property type="entry name" value="GTP1OBG"/>
</dbReference>
<feature type="compositionally biased region" description="Low complexity" evidence="6">
    <location>
        <begin position="288"/>
        <end position="311"/>
    </location>
</feature>
<dbReference type="STRING" id="6210.W6VB61"/>
<dbReference type="RefSeq" id="XP_024355200.1">
    <property type="nucleotide sequence ID" value="XM_024490381.1"/>
</dbReference>
<dbReference type="Gene3D" id="3.40.50.300">
    <property type="entry name" value="P-loop containing nucleotide triphosphate hydrolases"/>
    <property type="match status" value="1"/>
</dbReference>
<evidence type="ECO:0000256" key="3">
    <source>
        <dbReference type="ARBA" id="ARBA00022741"/>
    </source>
</evidence>
<evidence type="ECO:0000259" key="7">
    <source>
        <dbReference type="Pfam" id="PF01926"/>
    </source>
</evidence>
<keyword evidence="3" id="KW-0547">Nucleotide-binding</keyword>